<reference evidence="2" key="2">
    <citation type="submission" date="2021-05" db="EMBL/GenBank/DDBJ databases">
        <title>Protein family content uncovers lineage relationships and bacterial pathway maintenance mechanisms in DPANN archaea.</title>
        <authorList>
            <person name="Castelle C.J."/>
            <person name="Meheust R."/>
            <person name="Jaffe A.L."/>
            <person name="Seitz K."/>
            <person name="Gong X."/>
            <person name="Baker B.J."/>
            <person name="Banfield J.F."/>
        </authorList>
    </citation>
    <scope>NUCLEOTIDE SEQUENCE</scope>
    <source>
        <strain evidence="2">RIFCSPLOWO2_01_FULL_58_19</strain>
    </source>
</reference>
<evidence type="ECO:0000259" key="1">
    <source>
        <dbReference type="Pfam" id="PF01609"/>
    </source>
</evidence>
<dbReference type="Pfam" id="PF01609">
    <property type="entry name" value="DDE_Tnp_1"/>
    <property type="match status" value="1"/>
</dbReference>
<dbReference type="GO" id="GO:0006313">
    <property type="term" value="P:DNA transposition"/>
    <property type="evidence" value="ECO:0007669"/>
    <property type="project" value="InterPro"/>
</dbReference>
<dbReference type="GO" id="GO:0004803">
    <property type="term" value="F:transposase activity"/>
    <property type="evidence" value="ECO:0007669"/>
    <property type="project" value="InterPro"/>
</dbReference>
<dbReference type="GO" id="GO:0003677">
    <property type="term" value="F:DNA binding"/>
    <property type="evidence" value="ECO:0007669"/>
    <property type="project" value="InterPro"/>
</dbReference>
<evidence type="ECO:0000313" key="3">
    <source>
        <dbReference type="Proteomes" id="UP000678237"/>
    </source>
</evidence>
<gene>
    <name evidence="2" type="ORF">J4203_05640</name>
</gene>
<dbReference type="Proteomes" id="UP000678237">
    <property type="component" value="Unassembled WGS sequence"/>
</dbReference>
<dbReference type="EMBL" id="JAGVWE010000004">
    <property type="protein sequence ID" value="MBS3063326.1"/>
    <property type="molecule type" value="Genomic_DNA"/>
</dbReference>
<reference evidence="2" key="1">
    <citation type="submission" date="2021-03" db="EMBL/GenBank/DDBJ databases">
        <authorList>
            <person name="Jaffe A."/>
        </authorList>
    </citation>
    <scope>NUCLEOTIDE SEQUENCE</scope>
    <source>
        <strain evidence="2">RIFCSPLOWO2_01_FULL_58_19</strain>
    </source>
</reference>
<protein>
    <submittedName>
        <fullName evidence="2">Transposase</fullName>
    </submittedName>
</protein>
<dbReference type="InterPro" id="IPR002559">
    <property type="entry name" value="Transposase_11"/>
</dbReference>
<dbReference type="AlphaFoldDB" id="A0A8T4LKG0"/>
<comment type="caution">
    <text evidence="2">The sequence shown here is derived from an EMBL/GenBank/DDBJ whole genome shotgun (WGS) entry which is preliminary data.</text>
</comment>
<evidence type="ECO:0000313" key="2">
    <source>
        <dbReference type="EMBL" id="MBS3063326.1"/>
    </source>
</evidence>
<name>A0A8T4LKG0_9ARCH</name>
<organism evidence="2 3">
    <name type="scientific">Candidatus Iainarchaeum sp</name>
    <dbReference type="NCBI Taxonomy" id="3101447"/>
    <lineage>
        <taxon>Archaea</taxon>
        <taxon>Candidatus Iainarchaeota</taxon>
        <taxon>Candidatus Iainarchaeia</taxon>
        <taxon>Candidatus Iainarchaeales</taxon>
        <taxon>Candidatus Iainarchaeaceae</taxon>
        <taxon>Candidatus Iainarchaeum</taxon>
    </lineage>
</organism>
<feature type="domain" description="Transposase IS4-like" evidence="1">
    <location>
        <begin position="74"/>
        <end position="238"/>
    </location>
</feature>
<sequence length="375" mass="43871">MHRFGPKKYAFWRHALALLLKQELRLSYRRVAALLRGLGFKVPTYSALAKMSMRLPLRLWQWLLRVAAGQPLFRVGAMDGTYFSLTNPSYHYLHRIDGKMPRVPVQATVLVDARSKRVMSLRVRVRPRRDFVDTEYLLRHAYRFPCVLVADADYDVERVYAFAKHHGLTAMVPRRKGTVKGINRKYMQRQFNERVYHQRSNVEAVFSAIKRRSGSHVLARSARSQRAELHARYTTHNLKLTKKTRDFQQSRQASGHVNLKLTTISTDIGMKSAKTLTVFKPSNVLRYPRLDTVLMVEEAIQKAEDYPTKAALYRSLPKKMMYQTFNLILDYLEHAGKIHMAETGGIIWLWNPKLVDYYMKHPELHWDTIKRKINT</sequence>
<accession>A0A8T4LKG0</accession>
<proteinExistence type="predicted"/>